<keyword evidence="4 7" id="KW-0732">Signal</keyword>
<evidence type="ECO:0000256" key="7">
    <source>
        <dbReference type="SAM" id="SignalP"/>
    </source>
</evidence>
<dbReference type="InterPro" id="IPR051648">
    <property type="entry name" value="CWI-Assembly_Regulator"/>
</dbReference>
<keyword evidence="5" id="KW-0325">Glycoprotein</keyword>
<gene>
    <name evidence="8 10" type="ORF">P152DRAFT_281335</name>
</gene>
<dbReference type="RefSeq" id="XP_033536235.1">
    <property type="nucleotide sequence ID" value="XM_033674921.1"/>
</dbReference>
<feature type="chain" id="PRO_5044631932" description="GPI-anchored cell wall organization protein Ecm33" evidence="7">
    <location>
        <begin position="18"/>
        <end position="395"/>
    </location>
</feature>
<reference evidence="10" key="3">
    <citation type="submission" date="2025-04" db="UniProtKB">
        <authorList>
            <consortium name="RefSeq"/>
        </authorList>
    </citation>
    <scope>IDENTIFICATION</scope>
    <source>
        <strain evidence="10">CBS 781.70</strain>
    </source>
</reference>
<dbReference type="Gene3D" id="3.80.20.20">
    <property type="entry name" value="Receptor L-domain"/>
    <property type="match status" value="1"/>
</dbReference>
<dbReference type="GeneID" id="54415491"/>
<dbReference type="Proteomes" id="UP000504638">
    <property type="component" value="Unplaced"/>
</dbReference>
<dbReference type="PANTHER" id="PTHR31018">
    <property type="entry name" value="SPORULATION-SPECIFIC PROTEIN-RELATED"/>
    <property type="match status" value="1"/>
</dbReference>
<evidence type="ECO:0000256" key="2">
    <source>
        <dbReference type="ARBA" id="ARBA00022512"/>
    </source>
</evidence>
<dbReference type="OrthoDB" id="536881at2759"/>
<accession>A0A6G1G986</accession>
<evidence type="ECO:0000256" key="5">
    <source>
        <dbReference type="ARBA" id="ARBA00023180"/>
    </source>
</evidence>
<dbReference type="GO" id="GO:0009986">
    <property type="term" value="C:cell surface"/>
    <property type="evidence" value="ECO:0007669"/>
    <property type="project" value="TreeGrafter"/>
</dbReference>
<feature type="signal peptide" evidence="7">
    <location>
        <begin position="1"/>
        <end position="17"/>
    </location>
</feature>
<dbReference type="InterPro" id="IPR036941">
    <property type="entry name" value="Rcpt_L-dom_sf"/>
</dbReference>
<keyword evidence="3" id="KW-0964">Secreted</keyword>
<proteinExistence type="predicted"/>
<evidence type="ECO:0000313" key="10">
    <source>
        <dbReference type="RefSeq" id="XP_033536235.1"/>
    </source>
</evidence>
<evidence type="ECO:0000256" key="3">
    <source>
        <dbReference type="ARBA" id="ARBA00022525"/>
    </source>
</evidence>
<evidence type="ECO:0000256" key="4">
    <source>
        <dbReference type="ARBA" id="ARBA00022729"/>
    </source>
</evidence>
<dbReference type="SUPFAM" id="SSF52058">
    <property type="entry name" value="L domain-like"/>
    <property type="match status" value="1"/>
</dbReference>
<dbReference type="AlphaFoldDB" id="A0A6G1G986"/>
<organism evidence="8">
    <name type="scientific">Eremomyces bilateralis CBS 781.70</name>
    <dbReference type="NCBI Taxonomy" id="1392243"/>
    <lineage>
        <taxon>Eukaryota</taxon>
        <taxon>Fungi</taxon>
        <taxon>Dikarya</taxon>
        <taxon>Ascomycota</taxon>
        <taxon>Pezizomycotina</taxon>
        <taxon>Dothideomycetes</taxon>
        <taxon>Dothideomycetes incertae sedis</taxon>
        <taxon>Eremomycetales</taxon>
        <taxon>Eremomycetaceae</taxon>
        <taxon>Eremomyces</taxon>
    </lineage>
</organism>
<reference evidence="10" key="2">
    <citation type="submission" date="2020-04" db="EMBL/GenBank/DDBJ databases">
        <authorList>
            <consortium name="NCBI Genome Project"/>
        </authorList>
    </citation>
    <scope>NUCLEOTIDE SEQUENCE</scope>
    <source>
        <strain evidence="10">CBS 781.70</strain>
    </source>
</reference>
<protein>
    <recommendedName>
        <fullName evidence="11">GPI-anchored cell wall organization protein Ecm33</fullName>
    </recommendedName>
</protein>
<dbReference type="EMBL" id="ML975153">
    <property type="protein sequence ID" value="KAF1814604.1"/>
    <property type="molecule type" value="Genomic_DNA"/>
</dbReference>
<dbReference type="GO" id="GO:0031505">
    <property type="term" value="P:fungal-type cell wall organization"/>
    <property type="evidence" value="ECO:0007669"/>
    <property type="project" value="TreeGrafter"/>
</dbReference>
<feature type="region of interest" description="Disordered" evidence="6">
    <location>
        <begin position="345"/>
        <end position="365"/>
    </location>
</feature>
<evidence type="ECO:0000313" key="8">
    <source>
        <dbReference type="EMBL" id="KAF1814604.1"/>
    </source>
</evidence>
<sequence>MQKYILAALAAAGSAYAACSASATLTISNAADASALASCKTFTGNIAIATDTVDPINIPSVRTIRGDLIANNVSTMNQLGADSVEIITGTFGLNDVQTLSVLSFPKLTAVESIIWQGLPNLNGLNFDASVQQASRVDIQNTFLASLKGINLKMVDELYLANNGMLQEVDLQLGNVSHALTLDNNGDRLQASFPNLIWAYNLTFRTAPSVSLPSLKYVNGSMGFYETAVSEIFAANLTRVGGSFSLEDNPELFNLSFPLLQTIDGGFRLAENPKVADLTGFPALKNIGGAFNVSGEFESVALPSLGDVRGAFYIASTEDIKSECDKYKSVNGPNKIIKGKFTCESKPTASSGGGSGGSSTGSGSGTTSSGSAALLDVSSTAMMGWTGFLAAMLGLL</sequence>
<feature type="compositionally biased region" description="Gly residues" evidence="6">
    <location>
        <begin position="350"/>
        <end position="363"/>
    </location>
</feature>
<dbReference type="Pfam" id="PF12454">
    <property type="entry name" value="Ecm33"/>
    <property type="match status" value="1"/>
</dbReference>
<evidence type="ECO:0000313" key="9">
    <source>
        <dbReference type="Proteomes" id="UP000504638"/>
    </source>
</evidence>
<reference evidence="8 10" key="1">
    <citation type="submission" date="2020-01" db="EMBL/GenBank/DDBJ databases">
        <authorList>
            <consortium name="DOE Joint Genome Institute"/>
            <person name="Haridas S."/>
            <person name="Albert R."/>
            <person name="Binder M."/>
            <person name="Bloem J."/>
            <person name="Labutti K."/>
            <person name="Salamov A."/>
            <person name="Andreopoulos B."/>
            <person name="Baker S.E."/>
            <person name="Barry K."/>
            <person name="Bills G."/>
            <person name="Bluhm B.H."/>
            <person name="Cannon C."/>
            <person name="Castanera R."/>
            <person name="Culley D.E."/>
            <person name="Daum C."/>
            <person name="Ezra D."/>
            <person name="Gonzalez J.B."/>
            <person name="Henrissat B."/>
            <person name="Kuo A."/>
            <person name="Liang C."/>
            <person name="Lipzen A."/>
            <person name="Lutzoni F."/>
            <person name="Magnuson J."/>
            <person name="Mondo S."/>
            <person name="Nolan M."/>
            <person name="Ohm R."/>
            <person name="Pangilinan J."/>
            <person name="Park H.-J."/>
            <person name="Ramirez L."/>
            <person name="Alfaro M."/>
            <person name="Sun H."/>
            <person name="Tritt A."/>
            <person name="Yoshinaga Y."/>
            <person name="Zwiers L.-H."/>
            <person name="Turgeon B.G."/>
            <person name="Goodwin S.B."/>
            <person name="Spatafora J.W."/>
            <person name="Crous P.W."/>
            <person name="Grigoriev I.V."/>
        </authorList>
    </citation>
    <scope>NUCLEOTIDE SEQUENCE</scope>
    <source>
        <strain evidence="8 10">CBS 781.70</strain>
    </source>
</reference>
<keyword evidence="2" id="KW-0134">Cell wall</keyword>
<dbReference type="PANTHER" id="PTHR31018:SF3">
    <property type="entry name" value="RECEPTOR PROTEIN-TYROSINE KINASE"/>
    <property type="match status" value="1"/>
</dbReference>
<evidence type="ECO:0008006" key="11">
    <source>
        <dbReference type="Google" id="ProtNLM"/>
    </source>
</evidence>
<evidence type="ECO:0000256" key="1">
    <source>
        <dbReference type="ARBA" id="ARBA00004191"/>
    </source>
</evidence>
<evidence type="ECO:0000256" key="6">
    <source>
        <dbReference type="SAM" id="MobiDB-lite"/>
    </source>
</evidence>
<name>A0A6G1G986_9PEZI</name>
<keyword evidence="9" id="KW-1185">Reference proteome</keyword>
<comment type="subcellular location">
    <subcellularLocation>
        <location evidence="1">Secreted</location>
        <location evidence="1">Cell wall</location>
    </subcellularLocation>
</comment>
<dbReference type="GO" id="GO:0009277">
    <property type="term" value="C:fungal-type cell wall"/>
    <property type="evidence" value="ECO:0007669"/>
    <property type="project" value="TreeGrafter"/>
</dbReference>
<dbReference type="GO" id="GO:0005886">
    <property type="term" value="C:plasma membrane"/>
    <property type="evidence" value="ECO:0007669"/>
    <property type="project" value="TreeGrafter"/>
</dbReference>